<dbReference type="Proteomes" id="UP000789901">
    <property type="component" value="Unassembled WGS sequence"/>
</dbReference>
<accession>A0ABN7W2S1</accession>
<organism evidence="1 2">
    <name type="scientific">Gigaspora margarita</name>
    <dbReference type="NCBI Taxonomy" id="4874"/>
    <lineage>
        <taxon>Eukaryota</taxon>
        <taxon>Fungi</taxon>
        <taxon>Fungi incertae sedis</taxon>
        <taxon>Mucoromycota</taxon>
        <taxon>Glomeromycotina</taxon>
        <taxon>Glomeromycetes</taxon>
        <taxon>Diversisporales</taxon>
        <taxon>Gigasporaceae</taxon>
        <taxon>Gigaspora</taxon>
    </lineage>
</organism>
<dbReference type="EMBL" id="CAJVQB010029313">
    <property type="protein sequence ID" value="CAG8813902.1"/>
    <property type="molecule type" value="Genomic_DNA"/>
</dbReference>
<reference evidence="1 2" key="1">
    <citation type="submission" date="2021-06" db="EMBL/GenBank/DDBJ databases">
        <authorList>
            <person name="Kallberg Y."/>
            <person name="Tangrot J."/>
            <person name="Rosling A."/>
        </authorList>
    </citation>
    <scope>NUCLEOTIDE SEQUENCE [LARGE SCALE GENOMIC DNA]</scope>
    <source>
        <strain evidence="1 2">120-4 pot B 10/14</strain>
    </source>
</reference>
<evidence type="ECO:0000313" key="2">
    <source>
        <dbReference type="Proteomes" id="UP000789901"/>
    </source>
</evidence>
<gene>
    <name evidence="1" type="ORF">GMARGA_LOCUS25908</name>
</gene>
<proteinExistence type="predicted"/>
<evidence type="ECO:0000313" key="1">
    <source>
        <dbReference type="EMBL" id="CAG8813902.1"/>
    </source>
</evidence>
<comment type="caution">
    <text evidence="1">The sequence shown here is derived from an EMBL/GenBank/DDBJ whole genome shotgun (WGS) entry which is preliminary data.</text>
</comment>
<sequence>MNICEVKTDYIIPNKYLFSEEFDSEAFNSVVFNDEAFDSKAFGSETFDSEAFDGKEFDSEEFDGEEFDSEEFDNFTNEALSEESDKIIDEALNIEKMPSISREFSLYFKNLTEALMFCWIQKYSISTQAYNELVDIIHHLQFKSKDIVMNIRQFRKYRQRLPLLPIKTRKIHILNKNTLSISKNIKKIMSKKIKNFGTEIYKKNLHDLDMRPYNSMGILYKHQGHWKLRDVVYFYKHLSEFAALEVSEMNFSVYKLHIDLYYDDFGTYCNIYHSLGGVYIQIGNSPFNERKHLKNHFVLGFILFGDGTTKKEIMMNVQGNQCLVIASLGDVTADLPQGNDLARVKSYGAIRKCRTCNIVKDSWTSEGLDLSLVSCYYHLTDDQFKEISVALIITKRKELAPKYGLHLQPPILDRLKREKHLQCPHDVYHLTARKVLRFIKITIKALSTIKELVIVADYCGKPRDEKLMQGYKKEYRNLFNDEEPDEYIVKYAKNKFPNKEKYMEMKEQYKQWYRFEPKLLKAIGDLNLLYYKLAKPYFKDLTKIRSEIDNFLDNNEINNIDNIDKFLSEN</sequence>
<keyword evidence="2" id="KW-1185">Reference proteome</keyword>
<name>A0ABN7W2S1_GIGMA</name>
<protein>
    <submittedName>
        <fullName evidence="1">36763_t:CDS:1</fullName>
    </submittedName>
</protein>